<comment type="caution">
    <text evidence="1">The sequence shown here is derived from an EMBL/GenBank/DDBJ whole genome shotgun (WGS) entry which is preliminary data.</text>
</comment>
<dbReference type="Gene3D" id="3.30.530.20">
    <property type="match status" value="1"/>
</dbReference>
<dbReference type="Proteomes" id="UP000189670">
    <property type="component" value="Unassembled WGS sequence"/>
</dbReference>
<evidence type="ECO:0000313" key="2">
    <source>
        <dbReference type="Proteomes" id="UP000189670"/>
    </source>
</evidence>
<name>A0A1V1PIT6_9BACT</name>
<proteinExistence type="predicted"/>
<dbReference type="EMBL" id="ATBP01000001">
    <property type="protein sequence ID" value="ETR74688.1"/>
    <property type="molecule type" value="Genomic_DNA"/>
</dbReference>
<sequence length="154" mass="17561">MAFKVNVDIKKEFDVPADYDKVFDLLANVPESVSHFPKVDQLVDIGDNCFRWEMEKLGVKNYYIQTVYACKYASDKDSGSITWEPVKDVGNAEIEGAWKISKQGDQTHVELHTKGLMTLPFPSLAKMVVAPFAKREFETMVNQYIENLKKTFNG</sequence>
<evidence type="ECO:0000313" key="1">
    <source>
        <dbReference type="EMBL" id="ETR74688.1"/>
    </source>
</evidence>
<dbReference type="InterPro" id="IPR023393">
    <property type="entry name" value="START-like_dom_sf"/>
</dbReference>
<gene>
    <name evidence="1" type="ORF">OMM_06191</name>
</gene>
<dbReference type="AlphaFoldDB" id="A0A1V1PIT6"/>
<dbReference type="CDD" id="cd07819">
    <property type="entry name" value="SRPBCC_2"/>
    <property type="match status" value="1"/>
</dbReference>
<protein>
    <recommendedName>
        <fullName evidence="3">Cyclase/dehydrase</fullName>
    </recommendedName>
</protein>
<reference evidence="2" key="1">
    <citation type="submission" date="2012-11" db="EMBL/GenBank/DDBJ databases">
        <authorList>
            <person name="Lucero-Rivera Y.E."/>
            <person name="Tovar-Ramirez D."/>
        </authorList>
    </citation>
    <scope>NUCLEOTIDE SEQUENCE [LARGE SCALE GENOMIC DNA]</scope>
    <source>
        <strain evidence="2">Araruama</strain>
    </source>
</reference>
<organism evidence="1 2">
    <name type="scientific">Candidatus Magnetoglobus multicellularis str. Araruama</name>
    <dbReference type="NCBI Taxonomy" id="890399"/>
    <lineage>
        <taxon>Bacteria</taxon>
        <taxon>Pseudomonadati</taxon>
        <taxon>Thermodesulfobacteriota</taxon>
        <taxon>Desulfobacteria</taxon>
        <taxon>Desulfobacterales</taxon>
        <taxon>Desulfobacteraceae</taxon>
        <taxon>Candidatus Magnetoglobus</taxon>
    </lineage>
</organism>
<dbReference type="SUPFAM" id="SSF55961">
    <property type="entry name" value="Bet v1-like"/>
    <property type="match status" value="1"/>
</dbReference>
<accession>A0A1V1PIT6</accession>
<evidence type="ECO:0008006" key="3">
    <source>
        <dbReference type="Google" id="ProtNLM"/>
    </source>
</evidence>